<keyword evidence="16" id="KW-1185">Reference proteome</keyword>
<dbReference type="PANTHER" id="PTHR11685">
    <property type="entry name" value="RBR FAMILY RING FINGER AND IBR DOMAIN-CONTAINING"/>
    <property type="match status" value="1"/>
</dbReference>
<evidence type="ECO:0000259" key="14">
    <source>
        <dbReference type="PROSITE" id="PS51873"/>
    </source>
</evidence>
<dbReference type="GO" id="GO:0061630">
    <property type="term" value="F:ubiquitin protein ligase activity"/>
    <property type="evidence" value="ECO:0007669"/>
    <property type="project" value="UniProtKB-EC"/>
</dbReference>
<evidence type="ECO:0000256" key="3">
    <source>
        <dbReference type="ARBA" id="ARBA00003976"/>
    </source>
</evidence>
<dbReference type="Gene3D" id="3.30.420.10">
    <property type="entry name" value="Ribonuclease H-like superfamily/Ribonuclease H"/>
    <property type="match status" value="1"/>
</dbReference>
<evidence type="ECO:0000256" key="4">
    <source>
        <dbReference type="ARBA" id="ARBA00005884"/>
    </source>
</evidence>
<comment type="caution">
    <text evidence="15">The sequence shown here is derived from an EMBL/GenBank/DDBJ whole genome shotgun (WGS) entry which is preliminary data.</text>
</comment>
<dbReference type="Pfam" id="PF13456">
    <property type="entry name" value="RVT_3"/>
    <property type="match status" value="1"/>
</dbReference>
<comment type="similarity">
    <text evidence="4">Belongs to the RBR family. Ariadne subfamily.</text>
</comment>
<dbReference type="InterPro" id="IPR017907">
    <property type="entry name" value="Znf_RING_CS"/>
</dbReference>
<dbReference type="EMBL" id="JACGCM010002827">
    <property type="protein sequence ID" value="KAF6134825.1"/>
    <property type="molecule type" value="Genomic_DNA"/>
</dbReference>
<evidence type="ECO:0000313" key="16">
    <source>
        <dbReference type="Proteomes" id="UP000541444"/>
    </source>
</evidence>
<evidence type="ECO:0000256" key="11">
    <source>
        <dbReference type="ARBA" id="ARBA00022833"/>
    </source>
</evidence>
<keyword evidence="9 12" id="KW-0863">Zinc-finger</keyword>
<evidence type="ECO:0000256" key="2">
    <source>
        <dbReference type="ARBA" id="ARBA00001947"/>
    </source>
</evidence>
<comment type="function">
    <text evidence="3">Might act as an E3 ubiquitin-protein ligase, or as part of E3 complex, which accepts ubiquitin from specific E2 ubiquitin-conjugating enzymes and then transfers it to substrates.</text>
</comment>
<dbReference type="InterPro" id="IPR031127">
    <property type="entry name" value="E3_UB_ligase_RBR"/>
</dbReference>
<keyword evidence="6" id="KW-0808">Transferase</keyword>
<reference evidence="15 16" key="1">
    <citation type="journal article" date="2020" name="IScience">
        <title>Genome Sequencing of the Endangered Kingdonia uniflora (Circaeasteraceae, Ranunculales) Reveals Potential Mechanisms of Evolutionary Specialization.</title>
        <authorList>
            <person name="Sun Y."/>
            <person name="Deng T."/>
            <person name="Zhang A."/>
            <person name="Moore M.J."/>
            <person name="Landis J.B."/>
            <person name="Lin N."/>
            <person name="Zhang H."/>
            <person name="Zhang X."/>
            <person name="Huang J."/>
            <person name="Zhang X."/>
            <person name="Sun H."/>
            <person name="Wang H."/>
        </authorList>
    </citation>
    <scope>NUCLEOTIDE SEQUENCE [LARGE SCALE GENOMIC DNA]</scope>
    <source>
        <strain evidence="15">TB1705</strain>
        <tissue evidence="15">Leaf</tissue>
    </source>
</reference>
<dbReference type="AlphaFoldDB" id="A0A7J7KWR1"/>
<keyword evidence="8" id="KW-0677">Repeat</keyword>
<evidence type="ECO:0000256" key="9">
    <source>
        <dbReference type="ARBA" id="ARBA00022771"/>
    </source>
</evidence>
<evidence type="ECO:0000256" key="5">
    <source>
        <dbReference type="ARBA" id="ARBA00012251"/>
    </source>
</evidence>
<dbReference type="Pfam" id="PF00097">
    <property type="entry name" value="zf-C3HC4"/>
    <property type="match status" value="1"/>
</dbReference>
<evidence type="ECO:0000313" key="15">
    <source>
        <dbReference type="EMBL" id="KAF6134825.1"/>
    </source>
</evidence>
<dbReference type="OrthoDB" id="9977870at2759"/>
<keyword evidence="11" id="KW-0862">Zinc</keyword>
<sequence>MASDFEYAFELQIQEAMNQSLVLHKTSTDDDLKTLELLEKLTIEWDIEEAQTQMQNLNHSVSDNNLGRGIDEKKAGFGRGIYRVSRDYWRRQGNKLRRLFGESSNSGGVGEEDVKVKPFRLYCKGLYSDERVGNGSRVVRIAAIGTAVCDSGDNLILKVKKPLLGDWVSGWAPEDLILKVELEALIDGLTMALSYGVKGIDIFCDHLFIHQFITKKWTPDSQRIVTVVNQACLLQSKFESCRSFLVARNDVKFAFKLARDVIDSQMMKSAESSNARSLKETCTICLEDIDAGQMLVVDSCGHRYCVSCMKQHVEVKLLHGMVAKCPHEGCNTELNLERFKKLLSPQLVEMMSQQMKEALIPVDKRFYCPYPSCSALMSKHGIPVCTKDSSLGTKQSKTRECIKCRGLFCIDCCVPWHNNVSCDDYKKLNPYPHAHDAKLKSLAAENKWRQCVKCKNMIELAAGCYHITCRNYYLINFSLQTMVIRVRDLSPLARVIPGAWENPTKPHARCGNEFCYTCGAHWKNKKATCSCLIWDERNIITQRR</sequence>
<keyword evidence="10" id="KW-0833">Ubl conjugation pathway</keyword>
<dbReference type="InterPro" id="IPR013083">
    <property type="entry name" value="Znf_RING/FYVE/PHD"/>
</dbReference>
<evidence type="ECO:0000256" key="12">
    <source>
        <dbReference type="PROSITE-ProRule" id="PRU00175"/>
    </source>
</evidence>
<protein>
    <recommendedName>
        <fullName evidence="5">RBR-type E3 ubiquitin transferase</fullName>
        <ecNumber evidence="5">2.3.2.31</ecNumber>
    </recommendedName>
</protein>
<dbReference type="PROSITE" id="PS50089">
    <property type="entry name" value="ZF_RING_2"/>
    <property type="match status" value="1"/>
</dbReference>
<dbReference type="InterPro" id="IPR018957">
    <property type="entry name" value="Znf_C3HC4_RING-type"/>
</dbReference>
<feature type="domain" description="RING-type" evidence="13">
    <location>
        <begin position="282"/>
        <end position="326"/>
    </location>
</feature>
<dbReference type="InterPro" id="IPR001841">
    <property type="entry name" value="Znf_RING"/>
</dbReference>
<dbReference type="Pfam" id="PF01485">
    <property type="entry name" value="IBR"/>
    <property type="match status" value="1"/>
</dbReference>
<dbReference type="FunFam" id="3.30.420.10:FF:000076">
    <property type="entry name" value="RBR-type E3 ubiquitin transferase"/>
    <property type="match status" value="1"/>
</dbReference>
<comment type="cofactor">
    <cofactor evidence="2">
        <name>Zn(2+)</name>
        <dbReference type="ChEBI" id="CHEBI:29105"/>
    </cofactor>
</comment>
<dbReference type="FunFam" id="3.30.40.10:FF:000230">
    <property type="entry name" value="RBR-type E3 ubiquitin transferase"/>
    <property type="match status" value="1"/>
</dbReference>
<dbReference type="GO" id="GO:0016567">
    <property type="term" value="P:protein ubiquitination"/>
    <property type="evidence" value="ECO:0007669"/>
    <property type="project" value="InterPro"/>
</dbReference>
<dbReference type="PROSITE" id="PS51873">
    <property type="entry name" value="TRIAD"/>
    <property type="match status" value="1"/>
</dbReference>
<evidence type="ECO:0000256" key="8">
    <source>
        <dbReference type="ARBA" id="ARBA00022737"/>
    </source>
</evidence>
<dbReference type="CDD" id="cd22584">
    <property type="entry name" value="Rcat_RBR_unk"/>
    <property type="match status" value="1"/>
</dbReference>
<dbReference type="PROSITE" id="PS00518">
    <property type="entry name" value="ZF_RING_1"/>
    <property type="match status" value="1"/>
</dbReference>
<name>A0A7J7KWR1_9MAGN</name>
<evidence type="ECO:0000256" key="6">
    <source>
        <dbReference type="ARBA" id="ARBA00022679"/>
    </source>
</evidence>
<evidence type="ECO:0000256" key="7">
    <source>
        <dbReference type="ARBA" id="ARBA00022723"/>
    </source>
</evidence>
<accession>A0A7J7KWR1</accession>
<dbReference type="Gene3D" id="3.30.40.10">
    <property type="entry name" value="Zinc/RING finger domain, C3HC4 (zinc finger)"/>
    <property type="match status" value="1"/>
</dbReference>
<dbReference type="CDD" id="cd22582">
    <property type="entry name" value="BRcat_RBR_unk"/>
    <property type="match status" value="1"/>
</dbReference>
<dbReference type="InterPro" id="IPR044066">
    <property type="entry name" value="TRIAD_supradom"/>
</dbReference>
<comment type="catalytic activity">
    <reaction evidence="1">
        <text>[E2 ubiquitin-conjugating enzyme]-S-ubiquitinyl-L-cysteine + [acceptor protein]-L-lysine = [E2 ubiquitin-conjugating enzyme]-L-cysteine + [acceptor protein]-N(6)-ubiquitinyl-L-lysine.</text>
        <dbReference type="EC" id="2.3.2.31"/>
    </reaction>
</comment>
<feature type="domain" description="RING-type" evidence="14">
    <location>
        <begin position="278"/>
        <end position="511"/>
    </location>
</feature>
<organism evidence="15 16">
    <name type="scientific">Kingdonia uniflora</name>
    <dbReference type="NCBI Taxonomy" id="39325"/>
    <lineage>
        <taxon>Eukaryota</taxon>
        <taxon>Viridiplantae</taxon>
        <taxon>Streptophyta</taxon>
        <taxon>Embryophyta</taxon>
        <taxon>Tracheophyta</taxon>
        <taxon>Spermatophyta</taxon>
        <taxon>Magnoliopsida</taxon>
        <taxon>Ranunculales</taxon>
        <taxon>Circaeasteraceae</taxon>
        <taxon>Kingdonia</taxon>
    </lineage>
</organism>
<dbReference type="InterPro" id="IPR002867">
    <property type="entry name" value="IBR_dom"/>
</dbReference>
<evidence type="ECO:0000256" key="10">
    <source>
        <dbReference type="ARBA" id="ARBA00022786"/>
    </source>
</evidence>
<dbReference type="Proteomes" id="UP000541444">
    <property type="component" value="Unassembled WGS sequence"/>
</dbReference>
<dbReference type="InterPro" id="IPR036397">
    <property type="entry name" value="RNaseH_sf"/>
</dbReference>
<evidence type="ECO:0000259" key="13">
    <source>
        <dbReference type="PROSITE" id="PS50089"/>
    </source>
</evidence>
<dbReference type="SUPFAM" id="SSF57850">
    <property type="entry name" value="RING/U-box"/>
    <property type="match status" value="2"/>
</dbReference>
<dbReference type="GO" id="GO:0003676">
    <property type="term" value="F:nucleic acid binding"/>
    <property type="evidence" value="ECO:0007669"/>
    <property type="project" value="InterPro"/>
</dbReference>
<gene>
    <name evidence="15" type="ORF">GIB67_002226</name>
</gene>
<dbReference type="SMART" id="SM00647">
    <property type="entry name" value="IBR"/>
    <property type="match status" value="1"/>
</dbReference>
<dbReference type="InterPro" id="IPR002156">
    <property type="entry name" value="RNaseH_domain"/>
</dbReference>
<dbReference type="GO" id="GO:0004523">
    <property type="term" value="F:RNA-DNA hybrid ribonuclease activity"/>
    <property type="evidence" value="ECO:0007669"/>
    <property type="project" value="InterPro"/>
</dbReference>
<dbReference type="Gene3D" id="1.20.120.1750">
    <property type="match status" value="1"/>
</dbReference>
<evidence type="ECO:0000256" key="1">
    <source>
        <dbReference type="ARBA" id="ARBA00001798"/>
    </source>
</evidence>
<proteinExistence type="inferred from homology"/>
<dbReference type="GO" id="GO:0008270">
    <property type="term" value="F:zinc ion binding"/>
    <property type="evidence" value="ECO:0007669"/>
    <property type="project" value="UniProtKB-KW"/>
</dbReference>
<dbReference type="EC" id="2.3.2.31" evidence="5"/>
<keyword evidence="7" id="KW-0479">Metal-binding</keyword>